<comment type="caution">
    <text evidence="1">The sequence shown here is derived from an EMBL/GenBank/DDBJ whole genome shotgun (WGS) entry which is preliminary data.</text>
</comment>
<dbReference type="RefSeq" id="WP_110571451.1">
    <property type="nucleotide sequence ID" value="NZ_NIRT01000062.1"/>
</dbReference>
<reference evidence="1 2" key="1">
    <citation type="submission" date="2017-06" db="EMBL/GenBank/DDBJ databases">
        <title>A draft genome sequence of Komagataeibacter nataicola LMG 1536.</title>
        <authorList>
            <person name="Skraban J."/>
            <person name="Cleenwerck I."/>
            <person name="Vandamme P."/>
            <person name="Trcek J."/>
        </authorList>
    </citation>
    <scope>NUCLEOTIDE SEQUENCE [LARGE SCALE GENOMIC DNA]</scope>
    <source>
        <strain evidence="1 2">LMG 1536</strain>
    </source>
</reference>
<evidence type="ECO:0000313" key="2">
    <source>
        <dbReference type="Proteomes" id="UP000247512"/>
    </source>
</evidence>
<evidence type="ECO:0000313" key="1">
    <source>
        <dbReference type="EMBL" id="PYD64875.1"/>
    </source>
</evidence>
<protein>
    <submittedName>
        <fullName evidence="1">Uncharacterized protein</fullName>
    </submittedName>
</protein>
<accession>A0ABX5PAJ2</accession>
<proteinExistence type="predicted"/>
<organism evidence="1 2">
    <name type="scientific">Komagataeibacter nataicola</name>
    <dbReference type="NCBI Taxonomy" id="265960"/>
    <lineage>
        <taxon>Bacteria</taxon>
        <taxon>Pseudomonadati</taxon>
        <taxon>Pseudomonadota</taxon>
        <taxon>Alphaproteobacteria</taxon>
        <taxon>Acetobacterales</taxon>
        <taxon>Acetobacteraceae</taxon>
        <taxon>Komagataeibacter</taxon>
    </lineage>
</organism>
<name>A0ABX5PAJ2_9PROT</name>
<dbReference type="Proteomes" id="UP000247512">
    <property type="component" value="Unassembled WGS sequence"/>
</dbReference>
<keyword evidence="2" id="KW-1185">Reference proteome</keyword>
<dbReference type="EMBL" id="NIRT01000062">
    <property type="protein sequence ID" value="PYD64875.1"/>
    <property type="molecule type" value="Genomic_DNA"/>
</dbReference>
<gene>
    <name evidence="1" type="ORF">CDI09_16775</name>
</gene>
<sequence>MSTLERIILHELGHLVVDLSLSKWSGWMIYNKLYGKNQFFCEPFQRRWRDPLMKSVADWENMAASAYGGYAAVECGISRGYAVLNDSNDPPSNPGRFGFDGDDSQIVDGILAINRTFDPGMFHIDAKTKADNVVNTEFTTLWNVTQRIVGEINTKVLSSFYYDRMDLSADFPHLEVRNI</sequence>